<dbReference type="InterPro" id="IPR009003">
    <property type="entry name" value="Peptidase_S1_PA"/>
</dbReference>
<accession>A0A166JST0</accession>
<name>A0A166JST0_9AGAM</name>
<dbReference type="Proteomes" id="UP000076532">
    <property type="component" value="Unassembled WGS sequence"/>
</dbReference>
<dbReference type="STRING" id="436010.A0A166JST0"/>
<keyword evidence="2" id="KW-1185">Reference proteome</keyword>
<gene>
    <name evidence="1" type="ORF">FIBSPDRAFT_1044343</name>
</gene>
<sequence>MANRTVPDPPTNAPYVPSEVEAMHYLYGLPSHRTRKSLFIARTSPDVWKEPTGLEAYLDPKELSPLGTHRLDSRVWEGIVGPAMVAYLFEQQVQCTLLLPVRIGLAGGPSSAVIMVGVIHGTLSHKAGIEYALHCRSILLQNGIDDMHIIIYESEFHRSVSLYKPAATYNPAAVVHDPFSTTLGIPICNARTPNLEGTAGFFFIDIAKPGILYLLTARHVLFHPDNDENKLYTFREGTGQVKKKVMFMGQAAFETRCEAIESAIRGKEIILDYLARRLAYADKIKDEEDATAERKHAEYEIKEAKEAIPALKTLLADVTRDWTMEESRVIGHVTLSPPITLNYGDDGYTDDWAVVQIEPSMISKLNFVGNAIDLSSAAVDKLTIWMWGQPANPTSFRYPVGNLLRFAGTVSDQEMFKPDPENKDHDDAPAIMVLKQGNASDLTVGRLNTIRAFVREYSKGQPGEMSKELSVLPRNYQSGPFSDRGDSGSVVVDGRGRVCGIITGGDGAPGVSESDCAYVTSINFLVKRLADYQIKANILPLPADL</sequence>
<dbReference type="EMBL" id="KV417549">
    <property type="protein sequence ID" value="KZP21178.1"/>
    <property type="molecule type" value="Genomic_DNA"/>
</dbReference>
<organism evidence="1 2">
    <name type="scientific">Athelia psychrophila</name>
    <dbReference type="NCBI Taxonomy" id="1759441"/>
    <lineage>
        <taxon>Eukaryota</taxon>
        <taxon>Fungi</taxon>
        <taxon>Dikarya</taxon>
        <taxon>Basidiomycota</taxon>
        <taxon>Agaricomycotina</taxon>
        <taxon>Agaricomycetes</taxon>
        <taxon>Agaricomycetidae</taxon>
        <taxon>Atheliales</taxon>
        <taxon>Atheliaceae</taxon>
        <taxon>Athelia</taxon>
    </lineage>
</organism>
<evidence type="ECO:0008006" key="3">
    <source>
        <dbReference type="Google" id="ProtNLM"/>
    </source>
</evidence>
<protein>
    <recommendedName>
        <fullName evidence="3">Peptidase S1 domain-containing protein</fullName>
    </recommendedName>
</protein>
<evidence type="ECO:0000313" key="1">
    <source>
        <dbReference type="EMBL" id="KZP21178.1"/>
    </source>
</evidence>
<dbReference type="OrthoDB" id="5424209at2759"/>
<proteinExistence type="predicted"/>
<evidence type="ECO:0000313" key="2">
    <source>
        <dbReference type="Proteomes" id="UP000076532"/>
    </source>
</evidence>
<reference evidence="1 2" key="1">
    <citation type="journal article" date="2016" name="Mol. Biol. Evol.">
        <title>Comparative Genomics of Early-Diverging Mushroom-Forming Fungi Provides Insights into the Origins of Lignocellulose Decay Capabilities.</title>
        <authorList>
            <person name="Nagy L.G."/>
            <person name="Riley R."/>
            <person name="Tritt A."/>
            <person name="Adam C."/>
            <person name="Daum C."/>
            <person name="Floudas D."/>
            <person name="Sun H."/>
            <person name="Yadav J.S."/>
            <person name="Pangilinan J."/>
            <person name="Larsson K.H."/>
            <person name="Matsuura K."/>
            <person name="Barry K."/>
            <person name="Labutti K."/>
            <person name="Kuo R."/>
            <person name="Ohm R.A."/>
            <person name="Bhattacharya S.S."/>
            <person name="Shirouzu T."/>
            <person name="Yoshinaga Y."/>
            <person name="Martin F.M."/>
            <person name="Grigoriev I.V."/>
            <person name="Hibbett D.S."/>
        </authorList>
    </citation>
    <scope>NUCLEOTIDE SEQUENCE [LARGE SCALE GENOMIC DNA]</scope>
    <source>
        <strain evidence="1 2">CBS 109695</strain>
    </source>
</reference>
<dbReference type="AlphaFoldDB" id="A0A166JST0"/>
<dbReference type="SUPFAM" id="SSF50494">
    <property type="entry name" value="Trypsin-like serine proteases"/>
    <property type="match status" value="1"/>
</dbReference>